<evidence type="ECO:0000313" key="1">
    <source>
        <dbReference type="EMBL" id="BCK00085.1"/>
    </source>
</evidence>
<dbReference type="Proteomes" id="UP000515703">
    <property type="component" value="Chromosome"/>
</dbReference>
<keyword evidence="2" id="KW-1185">Reference proteome</keyword>
<reference evidence="1 2" key="2">
    <citation type="submission" date="2020-08" db="EMBL/GenBank/DDBJ databases">
        <authorList>
            <person name="Ueki A."/>
            <person name="Tonouchi A."/>
        </authorList>
    </citation>
    <scope>NUCLEOTIDE SEQUENCE [LARGE SCALE GENOMIC DNA]</scope>
    <source>
        <strain evidence="1 2">CTTW</strain>
    </source>
</reference>
<organism evidence="1 2">
    <name type="scientific">Anaerocolumna chitinilytica</name>
    <dbReference type="NCBI Taxonomy" id="1727145"/>
    <lineage>
        <taxon>Bacteria</taxon>
        <taxon>Bacillati</taxon>
        <taxon>Bacillota</taxon>
        <taxon>Clostridia</taxon>
        <taxon>Lachnospirales</taxon>
        <taxon>Lachnospiraceae</taxon>
        <taxon>Anaerocolumna</taxon>
    </lineage>
</organism>
<dbReference type="RefSeq" id="WP_225903678.1">
    <property type="nucleotide sequence ID" value="NZ_AP023368.1"/>
</dbReference>
<dbReference type="EMBL" id="AP023368">
    <property type="protein sequence ID" value="BCK00085.1"/>
    <property type="molecule type" value="Genomic_DNA"/>
</dbReference>
<proteinExistence type="predicted"/>
<sequence>MNKVIAGDYEGYSVVKGPKGYVLGKGFTKQVALNKQNVESYEIITEDIRKSAASGITRGIVGGALLGPVGLLASISAKNKGQYQIALQFHDGTKALIDVDDKCYKTLVKDLF</sequence>
<accession>A0A7I8DS08</accession>
<gene>
    <name evidence="1" type="ORF">bsdcttw_31250</name>
</gene>
<dbReference type="AlphaFoldDB" id="A0A7I8DS08"/>
<evidence type="ECO:0000313" key="2">
    <source>
        <dbReference type="Proteomes" id="UP000515703"/>
    </source>
</evidence>
<protein>
    <recommendedName>
        <fullName evidence="3">Bacterial Pleckstrin homology domain-containing protein</fullName>
    </recommendedName>
</protein>
<evidence type="ECO:0008006" key="3">
    <source>
        <dbReference type="Google" id="ProtNLM"/>
    </source>
</evidence>
<dbReference type="KEGG" id="acht:bsdcttw_31250"/>
<reference evidence="1 2" key="1">
    <citation type="submission" date="2020-08" db="EMBL/GenBank/DDBJ databases">
        <title>Draft genome sequencing of an Anaerocolumna strain isolated from anoxic soil subjected to BSD treatment.</title>
        <authorList>
            <person name="Uek A."/>
            <person name="Tonouchi A."/>
        </authorList>
    </citation>
    <scope>NUCLEOTIDE SEQUENCE [LARGE SCALE GENOMIC DNA]</scope>
    <source>
        <strain evidence="1 2">CTTW</strain>
    </source>
</reference>
<name>A0A7I8DS08_9FIRM</name>